<dbReference type="InterPro" id="IPR027850">
    <property type="entry name" value="DUF4504"/>
</dbReference>
<reference evidence="1" key="1">
    <citation type="submission" date="2015-04" db="EMBL/GenBank/DDBJ databases">
        <title>The genome sequence of the plant pathogenic Rhizarian Plasmodiophora brassicae reveals insights in its biotrophic life cycle and the origin of chitin synthesis.</title>
        <authorList>
            <person name="Schwelm A."/>
            <person name="Fogelqvist J."/>
            <person name="Knaust A."/>
            <person name="Julke S."/>
            <person name="Lilja T."/>
            <person name="Dhandapani V."/>
            <person name="Bonilla-Rosso G."/>
            <person name="Karlsson M."/>
            <person name="Shevchenko A."/>
            <person name="Choi S.R."/>
            <person name="Kim H.G."/>
            <person name="Park J.Y."/>
            <person name="Lim Y.P."/>
            <person name="Ludwig-Muller J."/>
            <person name="Dixelius C."/>
        </authorList>
    </citation>
    <scope>NUCLEOTIDE SEQUENCE</scope>
    <source>
        <tissue evidence="1">Potato root galls</tissue>
    </source>
</reference>
<dbReference type="PANTHER" id="PTHR31366">
    <property type="entry name" value="UPF0739 PROTEIN C1ORF74"/>
    <property type="match status" value="1"/>
</dbReference>
<sequence>FCHPHFVMAQCFDWAPLQSSVKTILTPYLKRRRIGSGRCAWLCRRFSYDLYLVVCRYRPCFLLDTFVAEISDLSRILGHLKMEISELSDLLLIVVDDDAIFIAHQAETLRFLTSPTWLTRILFINVDQSLSTPSVCSDIEKRSIFEALEPFRQHLMAEIGRRSHAIVVKIKAPGNVNLSLIAGVILDYPVCYVSMASILSSSADHKSTSSPASVVNVNLQVIEAFVEDFFPNMVAFSFTCPEVFSYLIPSPYCITFGTRSHIKFGFTISL</sequence>
<dbReference type="EMBL" id="HACM01011186">
    <property type="protein sequence ID" value="CRZ11628.1"/>
    <property type="molecule type" value="Transcribed_RNA"/>
</dbReference>
<organism evidence="1">
    <name type="scientific">Spongospora subterranea</name>
    <dbReference type="NCBI Taxonomy" id="70186"/>
    <lineage>
        <taxon>Eukaryota</taxon>
        <taxon>Sar</taxon>
        <taxon>Rhizaria</taxon>
        <taxon>Endomyxa</taxon>
        <taxon>Phytomyxea</taxon>
        <taxon>Plasmodiophorida</taxon>
        <taxon>Plasmodiophoridae</taxon>
        <taxon>Spongospora</taxon>
    </lineage>
</organism>
<protein>
    <submittedName>
        <fullName evidence="1">Uncharacterized protein</fullName>
    </submittedName>
</protein>
<dbReference type="PANTHER" id="PTHR31366:SF2">
    <property type="entry name" value="UPF0739 PROTEIN C1ORF74"/>
    <property type="match status" value="1"/>
</dbReference>
<evidence type="ECO:0000313" key="1">
    <source>
        <dbReference type="EMBL" id="CRZ11628.1"/>
    </source>
</evidence>
<accession>A0A0H5RC60</accession>
<feature type="non-terminal residue" evidence="1">
    <location>
        <position position="1"/>
    </location>
</feature>
<dbReference type="AlphaFoldDB" id="A0A0H5RC60"/>
<name>A0A0H5RC60_9EUKA</name>
<proteinExistence type="predicted"/>
<dbReference type="Pfam" id="PF14953">
    <property type="entry name" value="DUF4504"/>
    <property type="match status" value="1"/>
</dbReference>